<organism evidence="6 7">
    <name type="scientific">Romanomermis culicivorax</name>
    <name type="common">Nematode worm</name>
    <dbReference type="NCBI Taxonomy" id="13658"/>
    <lineage>
        <taxon>Eukaryota</taxon>
        <taxon>Metazoa</taxon>
        <taxon>Ecdysozoa</taxon>
        <taxon>Nematoda</taxon>
        <taxon>Enoplea</taxon>
        <taxon>Dorylaimia</taxon>
        <taxon>Mermithida</taxon>
        <taxon>Mermithoidea</taxon>
        <taxon>Mermithidae</taxon>
        <taxon>Romanomermis</taxon>
    </lineage>
</organism>
<name>A0A915I3P4_ROMCU</name>
<feature type="domain" description="Thyroglobulin type-1" evidence="4">
    <location>
        <begin position="68"/>
        <end position="121"/>
    </location>
</feature>
<evidence type="ECO:0000256" key="2">
    <source>
        <dbReference type="PROSITE-ProRule" id="PRU00500"/>
    </source>
</evidence>
<keyword evidence="3" id="KW-0732">Signal</keyword>
<dbReference type="Pfam" id="PF00095">
    <property type="entry name" value="WAP"/>
    <property type="match status" value="1"/>
</dbReference>
<dbReference type="PROSITE" id="PS51390">
    <property type="entry name" value="WAP"/>
    <property type="match status" value="1"/>
</dbReference>
<proteinExistence type="predicted"/>
<feature type="domain" description="WAP" evidence="5">
    <location>
        <begin position="147"/>
        <end position="193"/>
    </location>
</feature>
<dbReference type="GO" id="GO:0005576">
    <property type="term" value="C:extracellular region"/>
    <property type="evidence" value="ECO:0007669"/>
    <property type="project" value="InterPro"/>
</dbReference>
<dbReference type="PROSITE" id="PS51162">
    <property type="entry name" value="THYROGLOBULIN_1_2"/>
    <property type="match status" value="1"/>
</dbReference>
<dbReference type="Pfam" id="PF00086">
    <property type="entry name" value="Thyroglobulin_1"/>
    <property type="match status" value="1"/>
</dbReference>
<feature type="disulfide bond" evidence="2">
    <location>
        <begin position="87"/>
        <end position="94"/>
    </location>
</feature>
<evidence type="ECO:0000256" key="1">
    <source>
        <dbReference type="ARBA" id="ARBA00023157"/>
    </source>
</evidence>
<evidence type="ECO:0000259" key="4">
    <source>
        <dbReference type="PROSITE" id="PS51162"/>
    </source>
</evidence>
<dbReference type="Gene3D" id="4.10.800.10">
    <property type="entry name" value="Thyroglobulin type-1"/>
    <property type="match status" value="1"/>
</dbReference>
<reference evidence="7" key="1">
    <citation type="submission" date="2022-11" db="UniProtKB">
        <authorList>
            <consortium name="WormBaseParasite"/>
        </authorList>
    </citation>
    <scope>IDENTIFICATION</scope>
</reference>
<accession>A0A915I3P4</accession>
<feature type="signal peptide" evidence="3">
    <location>
        <begin position="1"/>
        <end position="23"/>
    </location>
</feature>
<dbReference type="InterPro" id="IPR036645">
    <property type="entry name" value="Elafin-like_sf"/>
</dbReference>
<dbReference type="Proteomes" id="UP000887565">
    <property type="component" value="Unplaced"/>
</dbReference>
<dbReference type="InterPro" id="IPR008197">
    <property type="entry name" value="WAP_dom"/>
</dbReference>
<evidence type="ECO:0000313" key="7">
    <source>
        <dbReference type="WBParaSite" id="nRc.2.0.1.t08753-RA"/>
    </source>
</evidence>
<dbReference type="InterPro" id="IPR036857">
    <property type="entry name" value="Thyroglobulin_1_sf"/>
</dbReference>
<dbReference type="SUPFAM" id="SSF57610">
    <property type="entry name" value="Thyroglobulin type-1 domain"/>
    <property type="match status" value="1"/>
</dbReference>
<dbReference type="GO" id="GO:0030414">
    <property type="term" value="F:peptidase inhibitor activity"/>
    <property type="evidence" value="ECO:0007669"/>
    <property type="project" value="InterPro"/>
</dbReference>
<evidence type="ECO:0000259" key="5">
    <source>
        <dbReference type="PROSITE" id="PS51390"/>
    </source>
</evidence>
<dbReference type="AlphaFoldDB" id="A0A915I3P4"/>
<dbReference type="WBParaSite" id="nRc.2.0.1.t08753-RA">
    <property type="protein sequence ID" value="nRc.2.0.1.t08753-RA"/>
    <property type="gene ID" value="nRc.2.0.1.g08753"/>
</dbReference>
<sequence length="215" mass="24573">MNIFRCFIITNLHIVLFIFTVLSQKRRCPSDDLSSVFNCGPHFKCPKDYYCYDGSCCPNCVKHNELNPRPQQQRSCDTDGTYSSVQCNNKSNVCWCCTPQGKVVKGTMARMEKFRMRNVTCDDYRLHSDNEFSDDKIFDDDSSSRAFTLSDRDQCPILRNVDSNCTSTCDKDRDCDSRKCCFTGCSYRCLEDNNALKQDAIGTLSSSFSHLSSEQ</sequence>
<comment type="caution">
    <text evidence="2">Lacks conserved residue(s) required for the propagation of feature annotation.</text>
</comment>
<keyword evidence="6" id="KW-1185">Reference proteome</keyword>
<dbReference type="SUPFAM" id="SSF57256">
    <property type="entry name" value="Elafin-like"/>
    <property type="match status" value="1"/>
</dbReference>
<keyword evidence="1 2" id="KW-1015">Disulfide bond</keyword>
<feature type="chain" id="PRO_5037760086" evidence="3">
    <location>
        <begin position="24"/>
        <end position="215"/>
    </location>
</feature>
<protein>
    <submittedName>
        <fullName evidence="7">WAP domain-containing protein</fullName>
    </submittedName>
</protein>
<dbReference type="CDD" id="cd00191">
    <property type="entry name" value="TY"/>
    <property type="match status" value="1"/>
</dbReference>
<evidence type="ECO:0000313" key="6">
    <source>
        <dbReference type="Proteomes" id="UP000887565"/>
    </source>
</evidence>
<evidence type="ECO:0000256" key="3">
    <source>
        <dbReference type="SAM" id="SignalP"/>
    </source>
</evidence>
<dbReference type="InterPro" id="IPR000716">
    <property type="entry name" value="Thyroglobulin_1"/>
</dbReference>